<evidence type="ECO:0000313" key="3">
    <source>
        <dbReference type="Proteomes" id="UP001159363"/>
    </source>
</evidence>
<comment type="caution">
    <text evidence="2">The sequence shown here is derived from an EMBL/GenBank/DDBJ whole genome shotgun (WGS) entry which is preliminary data.</text>
</comment>
<dbReference type="Proteomes" id="UP001159363">
    <property type="component" value="Chromosome 8"/>
</dbReference>
<reference evidence="2 3" key="1">
    <citation type="submission" date="2023-02" db="EMBL/GenBank/DDBJ databases">
        <title>LHISI_Scaffold_Assembly.</title>
        <authorList>
            <person name="Stuart O.P."/>
            <person name="Cleave R."/>
            <person name="Magrath M.J.L."/>
            <person name="Mikheyev A.S."/>
        </authorList>
    </citation>
    <scope>NUCLEOTIDE SEQUENCE [LARGE SCALE GENOMIC DNA]</scope>
    <source>
        <strain evidence="2">Daus_M_001</strain>
        <tissue evidence="2">Leg muscle</tissue>
    </source>
</reference>
<gene>
    <name evidence="2" type="ORF">PR048_023648</name>
</gene>
<feature type="compositionally biased region" description="Basic and acidic residues" evidence="1">
    <location>
        <begin position="25"/>
        <end position="45"/>
    </location>
</feature>
<accession>A0ABQ9GUN6</accession>
<proteinExistence type="predicted"/>
<dbReference type="EMBL" id="JARBHB010000009">
    <property type="protein sequence ID" value="KAJ8875749.1"/>
    <property type="molecule type" value="Genomic_DNA"/>
</dbReference>
<evidence type="ECO:0000313" key="2">
    <source>
        <dbReference type="EMBL" id="KAJ8875749.1"/>
    </source>
</evidence>
<organism evidence="2 3">
    <name type="scientific">Dryococelus australis</name>
    <dbReference type="NCBI Taxonomy" id="614101"/>
    <lineage>
        <taxon>Eukaryota</taxon>
        <taxon>Metazoa</taxon>
        <taxon>Ecdysozoa</taxon>
        <taxon>Arthropoda</taxon>
        <taxon>Hexapoda</taxon>
        <taxon>Insecta</taxon>
        <taxon>Pterygota</taxon>
        <taxon>Neoptera</taxon>
        <taxon>Polyneoptera</taxon>
        <taxon>Phasmatodea</taxon>
        <taxon>Verophasmatodea</taxon>
        <taxon>Anareolatae</taxon>
        <taxon>Phasmatidae</taxon>
        <taxon>Eurycanthinae</taxon>
        <taxon>Dryococelus</taxon>
    </lineage>
</organism>
<protein>
    <recommendedName>
        <fullName evidence="4">Reverse transcriptase</fullName>
    </recommendedName>
</protein>
<sequence>MIKRFFESRGIKLNTDKTTAILFSRRREDNPPSIRLDDPAVRHNEAQGQTTLPSEMTSTSTLSFLLDAYSEYLDLHLDGDLVPLLAEHSRTS</sequence>
<feature type="region of interest" description="Disordered" evidence="1">
    <location>
        <begin position="25"/>
        <end position="54"/>
    </location>
</feature>
<name>A0ABQ9GUN6_9NEOP</name>
<evidence type="ECO:0000256" key="1">
    <source>
        <dbReference type="SAM" id="MobiDB-lite"/>
    </source>
</evidence>
<keyword evidence="3" id="KW-1185">Reference proteome</keyword>
<evidence type="ECO:0008006" key="4">
    <source>
        <dbReference type="Google" id="ProtNLM"/>
    </source>
</evidence>